<gene>
    <name evidence="8" type="ORF">FPRO05_07023</name>
</gene>
<evidence type="ECO:0000256" key="3">
    <source>
        <dbReference type="ARBA" id="ARBA00022763"/>
    </source>
</evidence>
<evidence type="ECO:0000256" key="5">
    <source>
        <dbReference type="ARBA" id="ARBA00023204"/>
    </source>
</evidence>
<proteinExistence type="inferred from homology"/>
<dbReference type="GO" id="GO:0051382">
    <property type="term" value="P:kinetochore assembly"/>
    <property type="evidence" value="ECO:0007669"/>
    <property type="project" value="InterPro"/>
</dbReference>
<sequence>MPPKQSSGTGRGRAKATTKKGAKASEPESEPQSSNPFELSDDDNDRHGNSTREEQAVEEEEPDKSIPPELLTRLLHEFFTKDATRISRDANAAAGKYFDVFVREAIARAAVEKDGGFLEVEDLEKVSPQLACGGYAGQRLPMLRFDDNTAAKTLIFESSLTQHDAFHYA</sequence>
<evidence type="ECO:0000313" key="8">
    <source>
        <dbReference type="EMBL" id="RBA08743.1"/>
    </source>
</evidence>
<keyword evidence="3" id="KW-0227">DNA damage</keyword>
<keyword evidence="6" id="KW-0539">Nucleus</keyword>
<feature type="compositionally biased region" description="Basic residues" evidence="7">
    <location>
        <begin position="12"/>
        <end position="22"/>
    </location>
</feature>
<accession>A0A365MJJ5</accession>
<evidence type="ECO:0000256" key="2">
    <source>
        <dbReference type="ARBA" id="ARBA00009359"/>
    </source>
</evidence>
<comment type="similarity">
    <text evidence="2">Belongs to the CENP-X/MHF2 family.</text>
</comment>
<comment type="caution">
    <text evidence="8">The sequence shown here is derived from an EMBL/GenBank/DDBJ whole genome shotgun (WGS) entry which is preliminary data.</text>
</comment>
<dbReference type="Pfam" id="PF09415">
    <property type="entry name" value="CENP-X"/>
    <property type="match status" value="1"/>
</dbReference>
<dbReference type="EMBL" id="PKMI01000094">
    <property type="protein sequence ID" value="RBA08743.1"/>
    <property type="molecule type" value="Genomic_DNA"/>
</dbReference>
<evidence type="ECO:0000256" key="4">
    <source>
        <dbReference type="ARBA" id="ARBA00023125"/>
    </source>
</evidence>
<evidence type="ECO:0000256" key="6">
    <source>
        <dbReference type="ARBA" id="ARBA00023242"/>
    </source>
</evidence>
<dbReference type="GO" id="GO:0031297">
    <property type="term" value="P:replication fork processing"/>
    <property type="evidence" value="ECO:0007669"/>
    <property type="project" value="TreeGrafter"/>
</dbReference>
<keyword evidence="5" id="KW-0234">DNA repair</keyword>
<dbReference type="InterPro" id="IPR018552">
    <property type="entry name" value="CENP-X"/>
</dbReference>
<dbReference type="PANTHER" id="PTHR28680">
    <property type="entry name" value="CENTROMERE PROTEIN X"/>
    <property type="match status" value="1"/>
</dbReference>
<dbReference type="GO" id="GO:0003677">
    <property type="term" value="F:DNA binding"/>
    <property type="evidence" value="ECO:0007669"/>
    <property type="project" value="UniProtKB-KW"/>
</dbReference>
<evidence type="ECO:0000256" key="7">
    <source>
        <dbReference type="SAM" id="MobiDB-lite"/>
    </source>
</evidence>
<dbReference type="PANTHER" id="PTHR28680:SF1">
    <property type="entry name" value="CENTROMERE PROTEIN X"/>
    <property type="match status" value="1"/>
</dbReference>
<dbReference type="GO" id="GO:0000712">
    <property type="term" value="P:resolution of meiotic recombination intermediates"/>
    <property type="evidence" value="ECO:0007669"/>
    <property type="project" value="TreeGrafter"/>
</dbReference>
<name>A0A365MJJ5_GIBIN</name>
<dbReference type="CDD" id="cd22921">
    <property type="entry name" value="HFD_CENP-X"/>
    <property type="match status" value="1"/>
</dbReference>
<organism evidence="8 9">
    <name type="scientific">Gibberella intermedia</name>
    <name type="common">Bulb rot disease fungus</name>
    <name type="synonym">Fusarium proliferatum</name>
    <dbReference type="NCBI Taxonomy" id="948311"/>
    <lineage>
        <taxon>Eukaryota</taxon>
        <taxon>Fungi</taxon>
        <taxon>Dikarya</taxon>
        <taxon>Ascomycota</taxon>
        <taxon>Pezizomycotina</taxon>
        <taxon>Sordariomycetes</taxon>
        <taxon>Hypocreomycetidae</taxon>
        <taxon>Hypocreales</taxon>
        <taxon>Nectriaceae</taxon>
        <taxon>Fusarium</taxon>
        <taxon>Fusarium fujikuroi species complex</taxon>
    </lineage>
</organism>
<dbReference type="AlphaFoldDB" id="A0A365MJJ5"/>
<comment type="subcellular location">
    <subcellularLocation>
        <location evidence="1">Nucleus</location>
    </subcellularLocation>
</comment>
<reference evidence="8 9" key="1">
    <citation type="submission" date="2017-12" db="EMBL/GenBank/DDBJ databases">
        <title>Genome sequence of the mycotoxigenic crop pathogen Fusarium proliferatum, strain ITEM 2341 from Date Palm.</title>
        <authorList>
            <person name="Almiman B.F."/>
            <person name="Shittu T.A."/>
            <person name="Muthumeenakshi S."/>
            <person name="Baroncelli R."/>
            <person name="Sreenivasaprasada S."/>
        </authorList>
    </citation>
    <scope>NUCLEOTIDE SEQUENCE [LARGE SCALE GENOMIC DNA]</scope>
    <source>
        <strain evidence="8 9">ITEM 2341</strain>
    </source>
</reference>
<dbReference type="GO" id="GO:0006281">
    <property type="term" value="P:DNA repair"/>
    <property type="evidence" value="ECO:0007669"/>
    <property type="project" value="UniProtKB-KW"/>
</dbReference>
<protein>
    <submittedName>
        <fullName evidence="8">Uncharacterized protein</fullName>
    </submittedName>
</protein>
<keyword evidence="4" id="KW-0238">DNA-binding</keyword>
<feature type="region of interest" description="Disordered" evidence="7">
    <location>
        <begin position="1"/>
        <end position="69"/>
    </location>
</feature>
<dbReference type="Gene3D" id="6.10.130.30">
    <property type="match status" value="1"/>
</dbReference>
<dbReference type="Proteomes" id="UP000251714">
    <property type="component" value="Unassembled WGS sequence"/>
</dbReference>
<evidence type="ECO:0000313" key="9">
    <source>
        <dbReference type="Proteomes" id="UP000251714"/>
    </source>
</evidence>
<feature type="compositionally biased region" description="Basic and acidic residues" evidence="7">
    <location>
        <begin position="44"/>
        <end position="55"/>
    </location>
</feature>
<evidence type="ECO:0000256" key="1">
    <source>
        <dbReference type="ARBA" id="ARBA00004123"/>
    </source>
</evidence>
<dbReference type="GO" id="GO:0071821">
    <property type="term" value="C:FANCM-MHF complex"/>
    <property type="evidence" value="ECO:0007669"/>
    <property type="project" value="TreeGrafter"/>
</dbReference>